<dbReference type="SUPFAM" id="SSF51735">
    <property type="entry name" value="NAD(P)-binding Rossmann-fold domains"/>
    <property type="match status" value="1"/>
</dbReference>
<evidence type="ECO:0000313" key="2">
    <source>
        <dbReference type="Proteomes" id="UP000286931"/>
    </source>
</evidence>
<dbReference type="InterPro" id="IPR003560">
    <property type="entry name" value="DHB_DH"/>
</dbReference>
<gene>
    <name evidence="1" type="ORF">EHYA_08513</name>
</gene>
<evidence type="ECO:0000313" key="1">
    <source>
        <dbReference type="EMBL" id="GCE00787.1"/>
    </source>
</evidence>
<dbReference type="AlphaFoldDB" id="A0A401Z1R9"/>
<dbReference type="PANTHER" id="PTHR43431">
    <property type="entry name" value="OXIDOREDUCTASE, SHORT CHAIN DEHYDROGENASE/REDUCTASE FAMILY (AFU_ORTHOLOGUE AFUA_5G14000)"/>
    <property type="match status" value="1"/>
</dbReference>
<proteinExistence type="predicted"/>
<comment type="caution">
    <text evidence="1">The sequence shown here is derived from an EMBL/GenBank/DDBJ whole genome shotgun (WGS) entry which is preliminary data.</text>
</comment>
<dbReference type="Gene3D" id="3.40.50.720">
    <property type="entry name" value="NAD(P)-binding Rossmann-like Domain"/>
    <property type="match status" value="1"/>
</dbReference>
<reference evidence="1 2" key="1">
    <citation type="submission" date="2018-12" db="EMBL/GenBank/DDBJ databases">
        <title>Draft genome sequence of Embleya hyalina NBRC 13850T.</title>
        <authorList>
            <person name="Komaki H."/>
            <person name="Hosoyama A."/>
            <person name="Kimura A."/>
            <person name="Ichikawa N."/>
            <person name="Tamura T."/>
        </authorList>
    </citation>
    <scope>NUCLEOTIDE SEQUENCE [LARGE SCALE GENOMIC DNA]</scope>
    <source>
        <strain evidence="1 2">NBRC 13850</strain>
    </source>
</reference>
<dbReference type="PANTHER" id="PTHR43431:SF1">
    <property type="entry name" value="OS08G0476300 PROTEIN"/>
    <property type="match status" value="1"/>
</dbReference>
<sequence>MAGLIIVGAGPLIGQSVARRFAREGLPVAVVARGQGTVDKVVAAVADEGGRAIGFTADAADEASLHSALDAATAAHGVPDALVYNAGVIRADRLGELSSAELLDTLAINVVGALATAARVGPAMAAAGRGTIIVTGGMRDPDANRISLSLGKSGVRTATELIGREFGPAGVHVTTVTVCDVVEAGTPYDPDLIADTYWELHLRTPEQWERVVLFAR</sequence>
<dbReference type="RefSeq" id="WP_126642481.1">
    <property type="nucleotide sequence ID" value="NZ_BIFH01000042.1"/>
</dbReference>
<dbReference type="Pfam" id="PF00106">
    <property type="entry name" value="adh_short"/>
    <property type="match status" value="1"/>
</dbReference>
<name>A0A401Z1R9_9ACTN</name>
<accession>A0A401Z1R9</accession>
<dbReference type="OrthoDB" id="9799818at2"/>
<protein>
    <submittedName>
        <fullName evidence="1">Oxidoreductase</fullName>
    </submittedName>
</protein>
<dbReference type="GO" id="GO:0008667">
    <property type="term" value="F:2,3-dihydro-2,3-dihydroxybenzoate dehydrogenase activity"/>
    <property type="evidence" value="ECO:0007669"/>
    <property type="project" value="InterPro"/>
</dbReference>
<dbReference type="GO" id="GO:0019290">
    <property type="term" value="P:siderophore biosynthetic process"/>
    <property type="evidence" value="ECO:0007669"/>
    <property type="project" value="InterPro"/>
</dbReference>
<dbReference type="Proteomes" id="UP000286931">
    <property type="component" value="Unassembled WGS sequence"/>
</dbReference>
<keyword evidence="2" id="KW-1185">Reference proteome</keyword>
<dbReference type="InterPro" id="IPR036291">
    <property type="entry name" value="NAD(P)-bd_dom_sf"/>
</dbReference>
<dbReference type="InterPro" id="IPR002347">
    <property type="entry name" value="SDR_fam"/>
</dbReference>
<dbReference type="PRINTS" id="PR01397">
    <property type="entry name" value="DHBDHDRGNASE"/>
</dbReference>
<dbReference type="EMBL" id="BIFH01000042">
    <property type="protein sequence ID" value="GCE00787.1"/>
    <property type="molecule type" value="Genomic_DNA"/>
</dbReference>
<organism evidence="1 2">
    <name type="scientific">Embleya hyalina</name>
    <dbReference type="NCBI Taxonomy" id="516124"/>
    <lineage>
        <taxon>Bacteria</taxon>
        <taxon>Bacillati</taxon>
        <taxon>Actinomycetota</taxon>
        <taxon>Actinomycetes</taxon>
        <taxon>Kitasatosporales</taxon>
        <taxon>Streptomycetaceae</taxon>
        <taxon>Embleya</taxon>
    </lineage>
</organism>